<reference evidence="2" key="1">
    <citation type="submission" date="2015-04" db="UniProtKB">
        <authorList>
            <consortium name="EnsemblPlants"/>
        </authorList>
    </citation>
    <scope>IDENTIFICATION</scope>
</reference>
<protein>
    <submittedName>
        <fullName evidence="2">Uncharacterized protein</fullName>
    </submittedName>
</protein>
<feature type="region of interest" description="Disordered" evidence="1">
    <location>
        <begin position="30"/>
        <end position="67"/>
    </location>
</feature>
<reference evidence="2" key="2">
    <citation type="submission" date="2018-05" db="EMBL/GenBank/DDBJ databases">
        <title>OmerRS3 (Oryza meridionalis Reference Sequence Version 3).</title>
        <authorList>
            <person name="Zhang J."/>
            <person name="Kudrna D."/>
            <person name="Lee S."/>
            <person name="Talag J."/>
            <person name="Welchert J."/>
            <person name="Wing R.A."/>
        </authorList>
    </citation>
    <scope>NUCLEOTIDE SEQUENCE [LARGE SCALE GENOMIC DNA]</scope>
    <source>
        <strain evidence="2">cv. OR44</strain>
    </source>
</reference>
<dbReference type="AlphaFoldDB" id="A0A0E0FC20"/>
<accession>A0A0E0FC20</accession>
<dbReference type="Gramene" id="OMERI12G08170.1">
    <property type="protein sequence ID" value="OMERI12G08170.1"/>
    <property type="gene ID" value="OMERI12G08170"/>
</dbReference>
<name>A0A0E0FC20_9ORYZ</name>
<dbReference type="STRING" id="40149.A0A0E0FC20"/>
<sequence length="67" mass="7483">MAMRKHKPPLTSFLCLPQQSLERGWALLHPDHVPPSRAHHRTPHQPPPLLLLCRHGNSSSSATPQAL</sequence>
<evidence type="ECO:0000313" key="2">
    <source>
        <dbReference type="EnsemblPlants" id="OMERI12G08170.1"/>
    </source>
</evidence>
<dbReference type="EnsemblPlants" id="OMERI12G08170.1">
    <property type="protein sequence ID" value="OMERI12G08170.1"/>
    <property type="gene ID" value="OMERI12G08170"/>
</dbReference>
<feature type="compositionally biased region" description="Polar residues" evidence="1">
    <location>
        <begin position="56"/>
        <end position="67"/>
    </location>
</feature>
<organism evidence="2">
    <name type="scientific">Oryza meridionalis</name>
    <dbReference type="NCBI Taxonomy" id="40149"/>
    <lineage>
        <taxon>Eukaryota</taxon>
        <taxon>Viridiplantae</taxon>
        <taxon>Streptophyta</taxon>
        <taxon>Embryophyta</taxon>
        <taxon>Tracheophyta</taxon>
        <taxon>Spermatophyta</taxon>
        <taxon>Magnoliopsida</taxon>
        <taxon>Liliopsida</taxon>
        <taxon>Poales</taxon>
        <taxon>Poaceae</taxon>
        <taxon>BOP clade</taxon>
        <taxon>Oryzoideae</taxon>
        <taxon>Oryzeae</taxon>
        <taxon>Oryzinae</taxon>
        <taxon>Oryza</taxon>
    </lineage>
</organism>
<dbReference type="Proteomes" id="UP000008021">
    <property type="component" value="Chromosome 12"/>
</dbReference>
<keyword evidence="3" id="KW-1185">Reference proteome</keyword>
<evidence type="ECO:0000313" key="3">
    <source>
        <dbReference type="Proteomes" id="UP000008021"/>
    </source>
</evidence>
<evidence type="ECO:0000256" key="1">
    <source>
        <dbReference type="SAM" id="MobiDB-lite"/>
    </source>
</evidence>
<proteinExistence type="predicted"/>
<dbReference type="HOGENOM" id="CLU_2816736_0_0_1"/>